<dbReference type="GO" id="GO:0110051">
    <property type="term" value="P:metabolite repair"/>
    <property type="evidence" value="ECO:0007669"/>
    <property type="project" value="TreeGrafter"/>
</dbReference>
<dbReference type="GO" id="GO:0046872">
    <property type="term" value="F:metal ion binding"/>
    <property type="evidence" value="ECO:0007669"/>
    <property type="project" value="UniProtKB-UniRule"/>
</dbReference>
<dbReference type="GO" id="GO:0005524">
    <property type="term" value="F:ATP binding"/>
    <property type="evidence" value="ECO:0007669"/>
    <property type="project" value="UniProtKB-UniRule"/>
</dbReference>
<keyword evidence="6 17" id="KW-0547">Nucleotide-binding</keyword>
<comment type="similarity">
    <text evidence="18">Belongs to the NnrE/AIBP family.</text>
</comment>
<feature type="binding site" evidence="17">
    <location>
        <position position="335"/>
    </location>
    <ligand>
        <name>(6S)-NADPHX</name>
        <dbReference type="ChEBI" id="CHEBI:64076"/>
    </ligand>
</feature>
<dbReference type="InterPro" id="IPR036652">
    <property type="entry name" value="YjeF_N_dom_sf"/>
</dbReference>
<evidence type="ECO:0000256" key="11">
    <source>
        <dbReference type="ARBA" id="ARBA00023235"/>
    </source>
</evidence>
<dbReference type="GO" id="GO:0052855">
    <property type="term" value="F:ADP-dependent NAD(P)H-hydrate dehydratase activity"/>
    <property type="evidence" value="ECO:0007669"/>
    <property type="project" value="UniProtKB-UniRule"/>
</dbReference>
<accession>A0A840U8M2</accession>
<feature type="binding site" evidence="17">
    <location>
        <position position="274"/>
    </location>
    <ligand>
        <name>(6S)-NADPHX</name>
        <dbReference type="ChEBI" id="CHEBI:64076"/>
    </ligand>
</feature>
<dbReference type="Proteomes" id="UP000591735">
    <property type="component" value="Unassembled WGS sequence"/>
</dbReference>
<comment type="similarity">
    <text evidence="3 19">In the N-terminal section; belongs to the NnrE/AIBP family.</text>
</comment>
<dbReference type="InterPro" id="IPR004443">
    <property type="entry name" value="YjeF_N_dom"/>
</dbReference>
<evidence type="ECO:0000256" key="7">
    <source>
        <dbReference type="ARBA" id="ARBA00022840"/>
    </source>
</evidence>
<evidence type="ECO:0000256" key="15">
    <source>
        <dbReference type="ARBA" id="ARBA00048238"/>
    </source>
</evidence>
<dbReference type="Gene3D" id="3.40.1190.20">
    <property type="match status" value="1"/>
</dbReference>
<feature type="domain" description="YjeF N-terminal" evidence="21">
    <location>
        <begin position="19"/>
        <end position="228"/>
    </location>
</feature>
<dbReference type="PROSITE" id="PS51383">
    <property type="entry name" value="YJEF_C_3"/>
    <property type="match status" value="1"/>
</dbReference>
<gene>
    <name evidence="18" type="primary">nnrE</name>
    <name evidence="17" type="synonym">nnrD</name>
    <name evidence="22" type="ORF">HNR38_002559</name>
</gene>
<evidence type="ECO:0000256" key="16">
    <source>
        <dbReference type="ARBA" id="ARBA00049209"/>
    </source>
</evidence>
<feature type="binding site" evidence="17">
    <location>
        <position position="382"/>
    </location>
    <ligand>
        <name>(6S)-NADPHX</name>
        <dbReference type="ChEBI" id="CHEBI:64076"/>
    </ligand>
</feature>
<comment type="caution">
    <text evidence="22">The sequence shown here is derived from an EMBL/GenBank/DDBJ whole genome shotgun (WGS) entry which is preliminary data.</text>
</comment>
<keyword evidence="9 18" id="KW-0630">Potassium</keyword>
<evidence type="ECO:0000256" key="6">
    <source>
        <dbReference type="ARBA" id="ARBA00022741"/>
    </source>
</evidence>
<feature type="binding site" evidence="18">
    <location>
        <position position="171"/>
    </location>
    <ligand>
        <name>(6S)-NADPHX</name>
        <dbReference type="ChEBI" id="CHEBI:64076"/>
    </ligand>
</feature>
<evidence type="ECO:0000256" key="2">
    <source>
        <dbReference type="ARBA" id="ARBA00000909"/>
    </source>
</evidence>
<feature type="binding site" evidence="17">
    <location>
        <position position="448"/>
    </location>
    <ligand>
        <name>AMP</name>
        <dbReference type="ChEBI" id="CHEBI:456215"/>
    </ligand>
</feature>
<keyword evidence="12 17" id="KW-0456">Lyase</keyword>
<evidence type="ECO:0000256" key="18">
    <source>
        <dbReference type="HAMAP-Rule" id="MF_01966"/>
    </source>
</evidence>
<evidence type="ECO:0000256" key="13">
    <source>
        <dbReference type="ARBA" id="ARBA00023268"/>
    </source>
</evidence>
<dbReference type="HAMAP" id="MF_01965">
    <property type="entry name" value="NADHX_dehydratase"/>
    <property type="match status" value="1"/>
</dbReference>
<feature type="domain" description="YjeF C-terminal" evidence="20">
    <location>
        <begin position="239"/>
        <end position="508"/>
    </location>
</feature>
<dbReference type="AlphaFoldDB" id="A0A840U8M2"/>
<evidence type="ECO:0000256" key="19">
    <source>
        <dbReference type="PIRNR" id="PIRNR017184"/>
    </source>
</evidence>
<evidence type="ECO:0000256" key="4">
    <source>
        <dbReference type="ARBA" id="ARBA00009524"/>
    </source>
</evidence>
<dbReference type="InterPro" id="IPR029056">
    <property type="entry name" value="Ribokinase-like"/>
</dbReference>
<comment type="catalytic activity">
    <reaction evidence="1 18 19">
        <text>(6R)-NADHX = (6S)-NADHX</text>
        <dbReference type="Rhea" id="RHEA:32215"/>
        <dbReference type="ChEBI" id="CHEBI:64074"/>
        <dbReference type="ChEBI" id="CHEBI:64075"/>
        <dbReference type="EC" id="5.1.99.6"/>
    </reaction>
</comment>
<comment type="catalytic activity">
    <reaction evidence="2 18 19">
        <text>(6R)-NADPHX = (6S)-NADPHX</text>
        <dbReference type="Rhea" id="RHEA:32227"/>
        <dbReference type="ChEBI" id="CHEBI:64076"/>
        <dbReference type="ChEBI" id="CHEBI:64077"/>
        <dbReference type="EC" id="5.1.99.6"/>
    </reaction>
</comment>
<dbReference type="GO" id="GO:0046496">
    <property type="term" value="P:nicotinamide nucleotide metabolic process"/>
    <property type="evidence" value="ECO:0007669"/>
    <property type="project" value="UniProtKB-UniRule"/>
</dbReference>
<feature type="binding site" evidence="18">
    <location>
        <position position="174"/>
    </location>
    <ligand>
        <name>K(+)</name>
        <dbReference type="ChEBI" id="CHEBI:29103"/>
    </ligand>
</feature>
<evidence type="ECO:0000256" key="9">
    <source>
        <dbReference type="ARBA" id="ARBA00022958"/>
    </source>
</evidence>
<reference evidence="22 23" key="1">
    <citation type="submission" date="2020-08" db="EMBL/GenBank/DDBJ databases">
        <title>Genomic Encyclopedia of Type Strains, Phase IV (KMG-IV): sequencing the most valuable type-strain genomes for metagenomic binning, comparative biology and taxonomic classification.</title>
        <authorList>
            <person name="Goeker M."/>
        </authorList>
    </citation>
    <scope>NUCLEOTIDE SEQUENCE [LARGE SCALE GENOMIC DNA]</scope>
    <source>
        <strain evidence="22 23">DSM 22359</strain>
    </source>
</reference>
<name>A0A840U8M2_9GAMM</name>
<dbReference type="PROSITE" id="PS51385">
    <property type="entry name" value="YJEF_N"/>
    <property type="match status" value="1"/>
</dbReference>
<dbReference type="HAMAP" id="MF_01966">
    <property type="entry name" value="NADHX_epimerase"/>
    <property type="match status" value="1"/>
</dbReference>
<dbReference type="RefSeq" id="WP_183704776.1">
    <property type="nucleotide sequence ID" value="NZ_JACHFE010000006.1"/>
</dbReference>
<comment type="caution">
    <text evidence="18">Lacks conserved residue(s) required for the propagation of feature annotation.</text>
</comment>
<dbReference type="EMBL" id="JACHFE010000006">
    <property type="protein sequence ID" value="MBB5322064.1"/>
    <property type="molecule type" value="Genomic_DNA"/>
</dbReference>
<comment type="function">
    <text evidence="17">Catalyzes the dehydration of the S-form of NAD(P)HX at the expense of ADP, which is converted to AMP. Together with NAD(P)HX epimerase, which catalyzes the epimerization of the S- and R-forms, the enzyme allows the repair of both epimers of NAD(P)HX, a damaged form of NAD(P)H that is a result of enzymatic or heat-dependent hydration.</text>
</comment>
<evidence type="ECO:0000256" key="14">
    <source>
        <dbReference type="ARBA" id="ARBA00025153"/>
    </source>
</evidence>
<comment type="subunit">
    <text evidence="17">Homotetramer.</text>
</comment>
<dbReference type="PANTHER" id="PTHR12592:SF0">
    <property type="entry name" value="ATP-DEPENDENT (S)-NAD(P)H-HYDRATE DEHYDRATASE"/>
    <property type="match status" value="1"/>
</dbReference>
<keyword evidence="11 18" id="KW-0413">Isomerase</keyword>
<keyword evidence="7 17" id="KW-0067">ATP-binding</keyword>
<feature type="binding site" evidence="18">
    <location>
        <begin position="67"/>
        <end position="71"/>
    </location>
    <ligand>
        <name>(6S)-NADPHX</name>
        <dbReference type="ChEBI" id="CHEBI:64076"/>
    </ligand>
</feature>
<feature type="binding site" evidence="18">
    <location>
        <position position="138"/>
    </location>
    <ligand>
        <name>K(+)</name>
        <dbReference type="ChEBI" id="CHEBI:29103"/>
    </ligand>
</feature>
<comment type="catalytic activity">
    <reaction evidence="16 17 19">
        <text>(6S)-NADPHX + ADP = AMP + phosphate + NADPH + H(+)</text>
        <dbReference type="Rhea" id="RHEA:32235"/>
        <dbReference type="ChEBI" id="CHEBI:15378"/>
        <dbReference type="ChEBI" id="CHEBI:43474"/>
        <dbReference type="ChEBI" id="CHEBI:57783"/>
        <dbReference type="ChEBI" id="CHEBI:64076"/>
        <dbReference type="ChEBI" id="CHEBI:456215"/>
        <dbReference type="ChEBI" id="CHEBI:456216"/>
        <dbReference type="EC" id="4.2.1.136"/>
    </reaction>
</comment>
<keyword evidence="23" id="KW-1185">Reference proteome</keyword>
<evidence type="ECO:0000313" key="23">
    <source>
        <dbReference type="Proteomes" id="UP000591735"/>
    </source>
</evidence>
<dbReference type="PANTHER" id="PTHR12592">
    <property type="entry name" value="ATP-DEPENDENT (S)-NAD(P)H-HYDRATE DEHYDRATASE FAMILY MEMBER"/>
    <property type="match status" value="1"/>
</dbReference>
<dbReference type="NCBIfam" id="TIGR00197">
    <property type="entry name" value="yjeF_nterm"/>
    <property type="match status" value="1"/>
</dbReference>
<dbReference type="SUPFAM" id="SSF53613">
    <property type="entry name" value="Ribokinase-like"/>
    <property type="match status" value="1"/>
</dbReference>
<keyword evidence="5 18" id="KW-0479">Metal-binding</keyword>
<dbReference type="PIRSF" id="PIRSF017184">
    <property type="entry name" value="Nnr"/>
    <property type="match status" value="1"/>
</dbReference>
<dbReference type="InterPro" id="IPR017953">
    <property type="entry name" value="Carbohydrate_kinase_pred_CS"/>
</dbReference>
<feature type="binding site" evidence="18">
    <location>
        <position position="68"/>
    </location>
    <ligand>
        <name>K(+)</name>
        <dbReference type="ChEBI" id="CHEBI:29103"/>
    </ligand>
</feature>
<evidence type="ECO:0000313" key="22">
    <source>
        <dbReference type="EMBL" id="MBB5322064.1"/>
    </source>
</evidence>
<keyword evidence="10 17" id="KW-0520">NAD</keyword>
<protein>
    <recommendedName>
        <fullName evidence="19">Bifunctional NAD(P)H-hydrate repair enzyme</fullName>
    </recommendedName>
    <alternativeName>
        <fullName evidence="19">Nicotinamide nucleotide repair protein</fullName>
    </alternativeName>
    <domain>
        <recommendedName>
            <fullName evidence="19">ADP-dependent (S)-NAD(P)H-hydrate dehydratase</fullName>
            <ecNumber evidence="19">4.2.1.136</ecNumber>
        </recommendedName>
        <alternativeName>
            <fullName evidence="19">ADP-dependent NAD(P)HX dehydratase</fullName>
        </alternativeName>
    </domain>
    <domain>
        <recommendedName>
            <fullName evidence="19">NAD(P)H-hydrate epimerase</fullName>
            <ecNumber evidence="19">5.1.99.6</ecNumber>
        </recommendedName>
    </domain>
</protein>
<evidence type="ECO:0000256" key="17">
    <source>
        <dbReference type="HAMAP-Rule" id="MF_01965"/>
    </source>
</evidence>
<comment type="function">
    <text evidence="18">Catalyzes the epimerization of the S- and R-forms of NAD(P)HX, a damaged form of NAD(P)H that is a result of enzymatic or heat-dependent hydration. This is a prerequisite for the S-specific NAD(P)H-hydrate dehydratase to allow the repair of both epimers of NAD(P)HX.</text>
</comment>
<keyword evidence="13" id="KW-0511">Multifunctional enzyme</keyword>
<comment type="catalytic activity">
    <reaction evidence="15 17 19">
        <text>(6S)-NADHX + ADP = AMP + phosphate + NADH + H(+)</text>
        <dbReference type="Rhea" id="RHEA:32223"/>
        <dbReference type="ChEBI" id="CHEBI:15378"/>
        <dbReference type="ChEBI" id="CHEBI:43474"/>
        <dbReference type="ChEBI" id="CHEBI:57945"/>
        <dbReference type="ChEBI" id="CHEBI:64074"/>
        <dbReference type="ChEBI" id="CHEBI:456215"/>
        <dbReference type="ChEBI" id="CHEBI:456216"/>
        <dbReference type="EC" id="4.2.1.136"/>
    </reaction>
</comment>
<evidence type="ECO:0000256" key="12">
    <source>
        <dbReference type="ARBA" id="ARBA00023239"/>
    </source>
</evidence>
<dbReference type="Gene3D" id="3.40.50.10260">
    <property type="entry name" value="YjeF N-terminal domain"/>
    <property type="match status" value="1"/>
</dbReference>
<feature type="binding site" evidence="17">
    <location>
        <position position="449"/>
    </location>
    <ligand>
        <name>(6S)-NADPHX</name>
        <dbReference type="ChEBI" id="CHEBI:64076"/>
    </ligand>
</feature>
<dbReference type="SUPFAM" id="SSF64153">
    <property type="entry name" value="YjeF N-terminal domain-like"/>
    <property type="match status" value="1"/>
</dbReference>
<dbReference type="InterPro" id="IPR030677">
    <property type="entry name" value="Nnr"/>
</dbReference>
<sequence>MAATKANSLPDALYSADTVRAMDRYLIDQKGVDGFVLMQSAARSAFRHMLKRWPSPGAVLVLCGAGNNGGDGYLVAASAKRHGLPVSCVAIAPVNKLSGDALRAMETARSEGVPIVELGELGDDGLPDRLAEAELVVDAMLGTGVTGAPRAPFDQVIQAVNQSQRPVLAVDVPSGLDATSGSAGGDVVRADLTVTFIGAKAGLYTGAGAGACGQVVFDALATQEQLADFEAEPVARLTDWSGCRSKVPRRPLDAHKGRFGHVLVVAGDRGFGGAGLMTAEAAGRSGAGLVSLATRAEHVTAALARCPSVMVRGVEHGNELSPLLDRADVVLCGPGLGQGAWGQQMLQAVMASGKPLVLDADALNLIAGGVALSAAPAVTTPHPGEAARLLGWAVRDIENDRLAAARQLQHRYGGTVLLKGAGTVVYDGRTAPVIIAGGNPGMATGGMGDVLTGVIGGLLGQVSEPALATVIAASAHLAAADRQVARFGYMGLLPADVIDGLPEIFREAELVQIGTDREDV</sequence>
<proteinExistence type="inferred from homology"/>
<comment type="cofactor">
    <cofactor evidence="18 19">
        <name>K(+)</name>
        <dbReference type="ChEBI" id="CHEBI:29103"/>
    </cofactor>
    <text evidence="18 19">Binds 1 potassium ion per subunit.</text>
</comment>
<feature type="binding site" evidence="17">
    <location>
        <begin position="419"/>
        <end position="423"/>
    </location>
    <ligand>
        <name>AMP</name>
        <dbReference type="ChEBI" id="CHEBI:456215"/>
    </ligand>
</feature>
<evidence type="ECO:0000256" key="8">
    <source>
        <dbReference type="ARBA" id="ARBA00022857"/>
    </source>
</evidence>
<comment type="similarity">
    <text evidence="17">Belongs to the NnrD/CARKD family.</text>
</comment>
<comment type="cofactor">
    <cofactor evidence="17">
        <name>Mg(2+)</name>
        <dbReference type="ChEBI" id="CHEBI:18420"/>
    </cofactor>
</comment>
<feature type="binding site" evidence="18">
    <location>
        <begin position="142"/>
        <end position="148"/>
    </location>
    <ligand>
        <name>(6S)-NADPHX</name>
        <dbReference type="ChEBI" id="CHEBI:64076"/>
    </ligand>
</feature>
<evidence type="ECO:0000256" key="5">
    <source>
        <dbReference type="ARBA" id="ARBA00022723"/>
    </source>
</evidence>
<keyword evidence="8 17" id="KW-0521">NADP</keyword>
<dbReference type="InterPro" id="IPR000631">
    <property type="entry name" value="CARKD"/>
</dbReference>
<evidence type="ECO:0000256" key="3">
    <source>
        <dbReference type="ARBA" id="ARBA00006001"/>
    </source>
</evidence>
<dbReference type="Pfam" id="PF03853">
    <property type="entry name" value="YjeF_N"/>
    <property type="match status" value="1"/>
</dbReference>
<evidence type="ECO:0000259" key="20">
    <source>
        <dbReference type="PROSITE" id="PS51383"/>
    </source>
</evidence>
<evidence type="ECO:0000256" key="1">
    <source>
        <dbReference type="ARBA" id="ARBA00000013"/>
    </source>
</evidence>
<dbReference type="CDD" id="cd01171">
    <property type="entry name" value="YXKO-related"/>
    <property type="match status" value="1"/>
</dbReference>
<dbReference type="EC" id="5.1.99.6" evidence="19"/>
<comment type="function">
    <text evidence="14 19">Bifunctional enzyme that catalyzes the epimerization of the S- and R-forms of NAD(P)HX and the dehydration of the S-form of NAD(P)HX at the expense of ADP, which is converted to AMP. This allows the repair of both epimers of NAD(P)HX, a damaged form of NAD(P)H that is a result of enzymatic or heat-dependent hydration.</text>
</comment>
<dbReference type="NCBIfam" id="TIGR00196">
    <property type="entry name" value="yjeF_cterm"/>
    <property type="match status" value="1"/>
</dbReference>
<dbReference type="Pfam" id="PF01256">
    <property type="entry name" value="Carb_kinase"/>
    <property type="match status" value="1"/>
</dbReference>
<dbReference type="EC" id="4.2.1.136" evidence="19"/>
<comment type="similarity">
    <text evidence="4 19">In the C-terminal section; belongs to the NnrD/CARKD family.</text>
</comment>
<organism evidence="22 23">
    <name type="scientific">Marinobacter oulmenensis</name>
    <dbReference type="NCBI Taxonomy" id="643747"/>
    <lineage>
        <taxon>Bacteria</taxon>
        <taxon>Pseudomonadati</taxon>
        <taxon>Pseudomonadota</taxon>
        <taxon>Gammaproteobacteria</taxon>
        <taxon>Pseudomonadales</taxon>
        <taxon>Marinobacteraceae</taxon>
        <taxon>Marinobacter</taxon>
    </lineage>
</organism>
<evidence type="ECO:0000256" key="10">
    <source>
        <dbReference type="ARBA" id="ARBA00023027"/>
    </source>
</evidence>
<dbReference type="GO" id="GO:0052856">
    <property type="term" value="F:NAD(P)HX epimerase activity"/>
    <property type="evidence" value="ECO:0007669"/>
    <property type="project" value="UniProtKB-UniRule"/>
</dbReference>
<dbReference type="PROSITE" id="PS01050">
    <property type="entry name" value="YJEF_C_2"/>
    <property type="match status" value="1"/>
</dbReference>
<evidence type="ECO:0000259" key="21">
    <source>
        <dbReference type="PROSITE" id="PS51385"/>
    </source>
</evidence>